<dbReference type="Proteomes" id="UP000461595">
    <property type="component" value="Unassembled WGS sequence"/>
</dbReference>
<dbReference type="RefSeq" id="WP_160332530.1">
    <property type="nucleotide sequence ID" value="NZ_WSRS01000020.1"/>
</dbReference>
<evidence type="ECO:0000313" key="6">
    <source>
        <dbReference type="Proteomes" id="UP000461595"/>
    </source>
</evidence>
<evidence type="ECO:0000259" key="3">
    <source>
        <dbReference type="SMART" id="SM00062"/>
    </source>
</evidence>
<sequence>MKVTTIFKGLTALGLALSLAACGSSTASTPEAIQEKGKLVVATSPDYAPFEFQTLIDGKNQVVGADISLAQDIADELGVELEVSTMSFDNVLSTLQSAKADLAISGLTSTPEREAVLSFSDSYYENGHSLLVRAADKDLYKSLDSFKGKKVAAQKGSIPEQMVKDQLADAQLLSLQAMGEAINELVAGKVDAVAIDEPVALGYVNQNKDLAIAQAGLKTEESQGNAVAMQKDNKELQDVVNKVIAKVKKDGSYTKYLEEASKYTAAE</sequence>
<reference evidence="5 6" key="1">
    <citation type="submission" date="2019-12" db="EMBL/GenBank/DDBJ databases">
        <title>Microbes associate with the intestines of laboratory mice.</title>
        <authorList>
            <person name="Navarre W."/>
            <person name="Wong E."/>
        </authorList>
    </citation>
    <scope>NUCLEOTIDE SEQUENCE [LARGE SCALE GENOMIC DNA]</scope>
    <source>
        <strain evidence="5 6">NM51_B2-22</strain>
    </source>
</reference>
<dbReference type="PROSITE" id="PS51257">
    <property type="entry name" value="PROKAR_LIPOPROTEIN"/>
    <property type="match status" value="1"/>
</dbReference>
<dbReference type="Pfam" id="PF00497">
    <property type="entry name" value="SBP_bac_3"/>
    <property type="match status" value="1"/>
</dbReference>
<dbReference type="SMART" id="SM00079">
    <property type="entry name" value="PBPe"/>
    <property type="match status" value="1"/>
</dbReference>
<feature type="domain" description="Solute-binding protein family 3/N-terminal" evidence="3">
    <location>
        <begin position="38"/>
        <end position="260"/>
    </location>
</feature>
<name>A0A7X3G7Z2_9STRE</name>
<dbReference type="GO" id="GO:0015276">
    <property type="term" value="F:ligand-gated monoatomic ion channel activity"/>
    <property type="evidence" value="ECO:0007669"/>
    <property type="project" value="InterPro"/>
</dbReference>
<gene>
    <name evidence="5" type="ORF">E5983_03515</name>
</gene>
<evidence type="ECO:0000259" key="4">
    <source>
        <dbReference type="SMART" id="SM00079"/>
    </source>
</evidence>
<keyword evidence="1 2" id="KW-0732">Signal</keyword>
<evidence type="ECO:0000256" key="2">
    <source>
        <dbReference type="SAM" id="SignalP"/>
    </source>
</evidence>
<dbReference type="PANTHER" id="PTHR35936:SF17">
    <property type="entry name" value="ARGININE-BINDING EXTRACELLULAR PROTEIN ARTP"/>
    <property type="match status" value="1"/>
</dbReference>
<feature type="chain" id="PRO_5039386912" evidence="2">
    <location>
        <begin position="28"/>
        <end position="267"/>
    </location>
</feature>
<protein>
    <submittedName>
        <fullName evidence="5">Transporter substrate-binding domain-containing protein</fullName>
    </submittedName>
</protein>
<dbReference type="PANTHER" id="PTHR35936">
    <property type="entry name" value="MEMBRANE-BOUND LYTIC MUREIN TRANSGLYCOSYLASE F"/>
    <property type="match status" value="1"/>
</dbReference>
<dbReference type="SUPFAM" id="SSF53850">
    <property type="entry name" value="Periplasmic binding protein-like II"/>
    <property type="match status" value="1"/>
</dbReference>
<dbReference type="InterPro" id="IPR001320">
    <property type="entry name" value="Iontro_rcpt_C"/>
</dbReference>
<organism evidence="5 6">
    <name type="scientific">Streptococcus danieliae</name>
    <dbReference type="NCBI Taxonomy" id="747656"/>
    <lineage>
        <taxon>Bacteria</taxon>
        <taxon>Bacillati</taxon>
        <taxon>Bacillota</taxon>
        <taxon>Bacilli</taxon>
        <taxon>Lactobacillales</taxon>
        <taxon>Streptococcaceae</taxon>
        <taxon>Streptococcus</taxon>
    </lineage>
</organism>
<accession>A0A7X3G7Z2</accession>
<comment type="caution">
    <text evidence="5">The sequence shown here is derived from an EMBL/GenBank/DDBJ whole genome shotgun (WGS) entry which is preliminary data.</text>
</comment>
<proteinExistence type="predicted"/>
<evidence type="ECO:0000313" key="5">
    <source>
        <dbReference type="EMBL" id="MVX58717.1"/>
    </source>
</evidence>
<dbReference type="InterPro" id="IPR001638">
    <property type="entry name" value="Solute-binding_3/MltF_N"/>
</dbReference>
<feature type="signal peptide" evidence="2">
    <location>
        <begin position="1"/>
        <end position="27"/>
    </location>
</feature>
<dbReference type="OrthoDB" id="9774451at2"/>
<evidence type="ECO:0000256" key="1">
    <source>
        <dbReference type="ARBA" id="ARBA00022729"/>
    </source>
</evidence>
<dbReference type="EMBL" id="WSRS01000020">
    <property type="protein sequence ID" value="MVX58717.1"/>
    <property type="molecule type" value="Genomic_DNA"/>
</dbReference>
<dbReference type="SMART" id="SM00062">
    <property type="entry name" value="PBPb"/>
    <property type="match status" value="1"/>
</dbReference>
<dbReference type="Gene3D" id="3.40.190.10">
    <property type="entry name" value="Periplasmic binding protein-like II"/>
    <property type="match status" value="2"/>
</dbReference>
<dbReference type="AlphaFoldDB" id="A0A7X3G7Z2"/>
<dbReference type="CDD" id="cd13620">
    <property type="entry name" value="PBP2_GltS"/>
    <property type="match status" value="1"/>
</dbReference>
<feature type="domain" description="Ionotropic glutamate receptor C-terminal" evidence="4">
    <location>
        <begin position="38"/>
        <end position="262"/>
    </location>
</feature>
<dbReference type="GO" id="GO:0016020">
    <property type="term" value="C:membrane"/>
    <property type="evidence" value="ECO:0007669"/>
    <property type="project" value="InterPro"/>
</dbReference>